<organism evidence="1 2">
    <name type="scientific">Pistacia atlantica</name>
    <dbReference type="NCBI Taxonomy" id="434234"/>
    <lineage>
        <taxon>Eukaryota</taxon>
        <taxon>Viridiplantae</taxon>
        <taxon>Streptophyta</taxon>
        <taxon>Embryophyta</taxon>
        <taxon>Tracheophyta</taxon>
        <taxon>Spermatophyta</taxon>
        <taxon>Magnoliopsida</taxon>
        <taxon>eudicotyledons</taxon>
        <taxon>Gunneridae</taxon>
        <taxon>Pentapetalae</taxon>
        <taxon>rosids</taxon>
        <taxon>malvids</taxon>
        <taxon>Sapindales</taxon>
        <taxon>Anacardiaceae</taxon>
        <taxon>Pistacia</taxon>
    </lineage>
</organism>
<comment type="caution">
    <text evidence="1">The sequence shown here is derived from an EMBL/GenBank/DDBJ whole genome shotgun (WGS) entry which is preliminary data.</text>
</comment>
<name>A0ACC1B8W5_9ROSI</name>
<dbReference type="EMBL" id="CM047902">
    <property type="protein sequence ID" value="KAJ0095383.1"/>
    <property type="molecule type" value="Genomic_DNA"/>
</dbReference>
<accession>A0ACC1B8W5</accession>
<evidence type="ECO:0000313" key="1">
    <source>
        <dbReference type="EMBL" id="KAJ0095383.1"/>
    </source>
</evidence>
<protein>
    <submittedName>
        <fullName evidence="1">Uncharacterized protein</fullName>
    </submittedName>
</protein>
<gene>
    <name evidence="1" type="ORF">Patl1_17260</name>
</gene>
<dbReference type="Proteomes" id="UP001164250">
    <property type="component" value="Chromosome 6"/>
</dbReference>
<proteinExistence type="predicted"/>
<reference evidence="2" key="1">
    <citation type="journal article" date="2023" name="G3 (Bethesda)">
        <title>Genome assembly and association tests identify interacting loci associated with vigor, precocity, and sex in interspecific pistachio rootstocks.</title>
        <authorList>
            <person name="Palmer W."/>
            <person name="Jacygrad E."/>
            <person name="Sagayaradj S."/>
            <person name="Cavanaugh K."/>
            <person name="Han R."/>
            <person name="Bertier L."/>
            <person name="Beede B."/>
            <person name="Kafkas S."/>
            <person name="Golino D."/>
            <person name="Preece J."/>
            <person name="Michelmore R."/>
        </authorList>
    </citation>
    <scope>NUCLEOTIDE SEQUENCE [LARGE SCALE GENOMIC DNA]</scope>
</reference>
<sequence length="51" mass="5465">MPSSSSRVADNDAVKASKDSSSKPKRKSSKKSSGAPILVSYFPVNSYMSRL</sequence>
<keyword evidence="2" id="KW-1185">Reference proteome</keyword>
<evidence type="ECO:0000313" key="2">
    <source>
        <dbReference type="Proteomes" id="UP001164250"/>
    </source>
</evidence>